<dbReference type="PANTHER" id="PTHR33798">
    <property type="entry name" value="FLAVOPROTEIN OXYGENASE"/>
    <property type="match status" value="1"/>
</dbReference>
<dbReference type="GO" id="GO:0016646">
    <property type="term" value="F:oxidoreductase activity, acting on the CH-NH group of donors, NAD or NADP as acceptor"/>
    <property type="evidence" value="ECO:0007669"/>
    <property type="project" value="UniProtKB-ARBA"/>
</dbReference>
<keyword evidence="2" id="KW-0285">Flavoprotein</keyword>
<organism evidence="6 7">
    <name type="scientific">Hufsiella arboris</name>
    <dbReference type="NCBI Taxonomy" id="2695275"/>
    <lineage>
        <taxon>Bacteria</taxon>
        <taxon>Pseudomonadati</taxon>
        <taxon>Bacteroidota</taxon>
        <taxon>Sphingobacteriia</taxon>
        <taxon>Sphingobacteriales</taxon>
        <taxon>Sphingobacteriaceae</taxon>
        <taxon>Hufsiella</taxon>
    </lineage>
</organism>
<proteinExistence type="inferred from homology"/>
<sequence>MKTLNTADLSSLELQNYLQYAIAPRPICLASTIDKAGNVNLSPFSFFNMFSTNPPVCIFSPARRVRDNTTKHTLENLKEVPECVINVVTYDIVQQVSLSSVEYQKGVDEFVKSGLTPLRSDFVKPPRVAESPVQFECTVTDIIALGENAGAGNLVLAAIKRIHINENVLNHEGTIDQLKMDLVARLGGDWYCRVTPDNLFIVPKPNRNIGIGIDQLPEGIRNSSVLTGNNLGQLANVSSIPGKDDIQNFLVNNPDIELQVSQILKKGDPEIFLHKFAQQLLHKQETEKAWIVLSSFNYNLV</sequence>
<evidence type="ECO:0000256" key="1">
    <source>
        <dbReference type="ARBA" id="ARBA00001917"/>
    </source>
</evidence>
<dbReference type="GO" id="GO:0010181">
    <property type="term" value="F:FMN binding"/>
    <property type="evidence" value="ECO:0007669"/>
    <property type="project" value="InterPro"/>
</dbReference>
<dbReference type="EMBL" id="WVHT01000002">
    <property type="protein sequence ID" value="MXV50248.1"/>
    <property type="molecule type" value="Genomic_DNA"/>
</dbReference>
<evidence type="ECO:0000256" key="4">
    <source>
        <dbReference type="ARBA" id="ARBA00038054"/>
    </source>
</evidence>
<dbReference type="SUPFAM" id="SSF50475">
    <property type="entry name" value="FMN-binding split barrel"/>
    <property type="match status" value="1"/>
</dbReference>
<comment type="similarity">
    <text evidence="4">Belongs to the flavoredoxin family.</text>
</comment>
<name>A0A7K1Y873_9SPHI</name>
<dbReference type="InterPro" id="IPR002563">
    <property type="entry name" value="Flavin_Rdtase-like_dom"/>
</dbReference>
<evidence type="ECO:0000256" key="3">
    <source>
        <dbReference type="ARBA" id="ARBA00022643"/>
    </source>
</evidence>
<dbReference type="RefSeq" id="WP_160843429.1">
    <property type="nucleotide sequence ID" value="NZ_WVHT01000002.1"/>
</dbReference>
<dbReference type="AlphaFoldDB" id="A0A7K1Y873"/>
<feature type="domain" description="Flavin reductase like" evidence="5">
    <location>
        <begin position="20"/>
        <end position="172"/>
    </location>
</feature>
<keyword evidence="3" id="KW-0288">FMN</keyword>
<comment type="caution">
    <text evidence="6">The sequence shown here is derived from an EMBL/GenBank/DDBJ whole genome shotgun (WGS) entry which is preliminary data.</text>
</comment>
<dbReference type="Pfam" id="PF01613">
    <property type="entry name" value="Flavin_Reduct"/>
    <property type="match status" value="1"/>
</dbReference>
<reference evidence="6 7" key="1">
    <citation type="submission" date="2019-11" db="EMBL/GenBank/DDBJ databases">
        <title>Pedobacter sp. HMF7647 Genome sequencing and assembly.</title>
        <authorList>
            <person name="Kang H."/>
            <person name="Kim H."/>
            <person name="Joh K."/>
        </authorList>
    </citation>
    <scope>NUCLEOTIDE SEQUENCE [LARGE SCALE GENOMIC DNA]</scope>
    <source>
        <strain evidence="6 7">HMF7647</strain>
    </source>
</reference>
<evidence type="ECO:0000313" key="7">
    <source>
        <dbReference type="Proteomes" id="UP000466586"/>
    </source>
</evidence>
<evidence type="ECO:0000313" key="6">
    <source>
        <dbReference type="EMBL" id="MXV50248.1"/>
    </source>
</evidence>
<dbReference type="SMART" id="SM00903">
    <property type="entry name" value="Flavin_Reduct"/>
    <property type="match status" value="1"/>
</dbReference>
<keyword evidence="7" id="KW-1185">Reference proteome</keyword>
<accession>A0A7K1Y873</accession>
<comment type="cofactor">
    <cofactor evidence="1">
        <name>FMN</name>
        <dbReference type="ChEBI" id="CHEBI:58210"/>
    </cofactor>
</comment>
<gene>
    <name evidence="6" type="ORF">GS399_04635</name>
</gene>
<dbReference type="InterPro" id="IPR012349">
    <property type="entry name" value="Split_barrel_FMN-bd"/>
</dbReference>
<dbReference type="Gene3D" id="2.30.110.10">
    <property type="entry name" value="Electron Transport, Fmn-binding Protein, Chain A"/>
    <property type="match status" value="1"/>
</dbReference>
<dbReference type="PANTHER" id="PTHR33798:SF5">
    <property type="entry name" value="FLAVIN REDUCTASE LIKE DOMAIN-CONTAINING PROTEIN"/>
    <property type="match status" value="1"/>
</dbReference>
<protein>
    <submittedName>
        <fullName evidence="6">Flavin reductase family protein</fullName>
    </submittedName>
</protein>
<dbReference type="Proteomes" id="UP000466586">
    <property type="component" value="Unassembled WGS sequence"/>
</dbReference>
<evidence type="ECO:0000256" key="2">
    <source>
        <dbReference type="ARBA" id="ARBA00022630"/>
    </source>
</evidence>
<evidence type="ECO:0000259" key="5">
    <source>
        <dbReference type="SMART" id="SM00903"/>
    </source>
</evidence>